<keyword evidence="2" id="KW-1185">Reference proteome</keyword>
<name>A0A5B7JX93_PORTR</name>
<sequence length="167" mass="18734">MATRQITSTIPDAFCVSSTPSRHLLHLSHPPMDVVASPPLLWPDLSYLRHPLPSYELLTACGTHFAALWIIHRPTRPLGFTLPCSVTCSLLCSVLLTSDTHTHSATLSASCCFFLFFYFGERVSQGQKKEDIEKQAHLSAATLHLVTVVPVLVKRKYFENKTFTKFF</sequence>
<organism evidence="1 2">
    <name type="scientific">Portunus trituberculatus</name>
    <name type="common">Swimming crab</name>
    <name type="synonym">Neptunus trituberculatus</name>
    <dbReference type="NCBI Taxonomy" id="210409"/>
    <lineage>
        <taxon>Eukaryota</taxon>
        <taxon>Metazoa</taxon>
        <taxon>Ecdysozoa</taxon>
        <taxon>Arthropoda</taxon>
        <taxon>Crustacea</taxon>
        <taxon>Multicrustacea</taxon>
        <taxon>Malacostraca</taxon>
        <taxon>Eumalacostraca</taxon>
        <taxon>Eucarida</taxon>
        <taxon>Decapoda</taxon>
        <taxon>Pleocyemata</taxon>
        <taxon>Brachyura</taxon>
        <taxon>Eubrachyura</taxon>
        <taxon>Portunoidea</taxon>
        <taxon>Portunidae</taxon>
        <taxon>Portuninae</taxon>
        <taxon>Portunus</taxon>
    </lineage>
</organism>
<protein>
    <submittedName>
        <fullName evidence="1">Uncharacterized protein</fullName>
    </submittedName>
</protein>
<proteinExistence type="predicted"/>
<dbReference type="Proteomes" id="UP000324222">
    <property type="component" value="Unassembled WGS sequence"/>
</dbReference>
<dbReference type="EMBL" id="VSRR010111445">
    <property type="protein sequence ID" value="MPC97777.1"/>
    <property type="molecule type" value="Genomic_DNA"/>
</dbReference>
<accession>A0A5B7JX93</accession>
<evidence type="ECO:0000313" key="1">
    <source>
        <dbReference type="EMBL" id="MPC97777.1"/>
    </source>
</evidence>
<comment type="caution">
    <text evidence="1">The sequence shown here is derived from an EMBL/GenBank/DDBJ whole genome shotgun (WGS) entry which is preliminary data.</text>
</comment>
<gene>
    <name evidence="1" type="ORF">E2C01_093108</name>
</gene>
<dbReference type="AlphaFoldDB" id="A0A5B7JX93"/>
<reference evidence="1 2" key="1">
    <citation type="submission" date="2019-05" db="EMBL/GenBank/DDBJ databases">
        <title>Another draft genome of Portunus trituberculatus and its Hox gene families provides insights of decapod evolution.</title>
        <authorList>
            <person name="Jeong J.-H."/>
            <person name="Song I."/>
            <person name="Kim S."/>
            <person name="Choi T."/>
            <person name="Kim D."/>
            <person name="Ryu S."/>
            <person name="Kim W."/>
        </authorList>
    </citation>
    <scope>NUCLEOTIDE SEQUENCE [LARGE SCALE GENOMIC DNA]</scope>
    <source>
        <tissue evidence="1">Muscle</tissue>
    </source>
</reference>
<evidence type="ECO:0000313" key="2">
    <source>
        <dbReference type="Proteomes" id="UP000324222"/>
    </source>
</evidence>